<evidence type="ECO:0000313" key="7">
    <source>
        <dbReference type="EMBL" id="QEM82683.1"/>
    </source>
</evidence>
<keyword evidence="8" id="KW-1185">Reference proteome</keyword>
<reference evidence="7" key="1">
    <citation type="submission" date="2021-02" db="EMBL/GenBank/DDBJ databases">
        <title>Strain Y2R2, a novel species of the genus Halomonas.</title>
        <authorList>
            <person name="Huang H."/>
        </authorList>
    </citation>
    <scope>NUCLEOTIDE SEQUENCE</scope>
    <source>
        <strain evidence="7">Y2R2</strain>
    </source>
</reference>
<evidence type="ECO:0000256" key="3">
    <source>
        <dbReference type="ARBA" id="ARBA00023125"/>
    </source>
</evidence>
<keyword evidence="2" id="KW-0805">Transcription regulation</keyword>
<evidence type="ECO:0000256" key="5">
    <source>
        <dbReference type="ARBA" id="ARBA00023163"/>
    </source>
</evidence>
<dbReference type="PANTHER" id="PTHR30293:SF0">
    <property type="entry name" value="NITROGEN ASSIMILATION REGULATORY PROTEIN NAC"/>
    <property type="match status" value="1"/>
</dbReference>
<dbReference type="SUPFAM" id="SSF46785">
    <property type="entry name" value="Winged helix' DNA-binding domain"/>
    <property type="match status" value="1"/>
</dbReference>
<keyword evidence="3" id="KW-0238">DNA-binding</keyword>
<keyword evidence="5" id="KW-0804">Transcription</keyword>
<dbReference type="Gene3D" id="1.10.10.10">
    <property type="entry name" value="Winged helix-like DNA-binding domain superfamily/Winged helix DNA-binding domain"/>
    <property type="match status" value="1"/>
</dbReference>
<dbReference type="GO" id="GO:2000142">
    <property type="term" value="P:regulation of DNA-templated transcription initiation"/>
    <property type="evidence" value="ECO:0007669"/>
    <property type="project" value="TreeGrafter"/>
</dbReference>
<dbReference type="EMBL" id="CP038437">
    <property type="protein sequence ID" value="QEM82683.1"/>
    <property type="molecule type" value="Genomic_DNA"/>
</dbReference>
<protein>
    <submittedName>
        <fullName evidence="7">LysR family transcriptional regulator</fullName>
    </submittedName>
</protein>
<sequence>MDIKQLKFLVALDQTRHFGKAADLCHVTQPTLSMRIKGLEDELDLVLIRRGHRFEGFTEAGERILAWAKTLLTAHDGLQAEAANCRGQLVGNLRIGMVPLASFDPMQLLKPLSQRYPELSFQLSSMSSEQIIDGLSSNDLDLGLCYLDNESTEQFEAIALDVTSMGLLSDIRYFHFEGETLTWQEVSEVPLGMLSKTMRFRQSIMLKMSGLGLHPTPVLESDSTYQLAQAVKSGICCAIVPLQSGTDILSDELRIIPIANANTNAPISLLMRQAEPRSALAEKCFELAKEIFAKENSV</sequence>
<dbReference type="KEGG" id="hbh:E4T21_14860"/>
<name>A0A5C1NJ58_9GAMM</name>
<evidence type="ECO:0000313" key="8">
    <source>
        <dbReference type="Proteomes" id="UP000324285"/>
    </source>
</evidence>
<dbReference type="SUPFAM" id="SSF53850">
    <property type="entry name" value="Periplasmic binding protein-like II"/>
    <property type="match status" value="1"/>
</dbReference>
<keyword evidence="4" id="KW-0010">Activator</keyword>
<dbReference type="AlphaFoldDB" id="A0A5C1NJ58"/>
<dbReference type="InterPro" id="IPR036388">
    <property type="entry name" value="WH-like_DNA-bd_sf"/>
</dbReference>
<dbReference type="PRINTS" id="PR00039">
    <property type="entry name" value="HTHLYSR"/>
</dbReference>
<dbReference type="GO" id="GO:0003677">
    <property type="term" value="F:DNA binding"/>
    <property type="evidence" value="ECO:0007669"/>
    <property type="project" value="UniProtKB-KW"/>
</dbReference>
<dbReference type="PROSITE" id="PS50931">
    <property type="entry name" value="HTH_LYSR"/>
    <property type="match status" value="1"/>
</dbReference>
<dbReference type="Pfam" id="PF03466">
    <property type="entry name" value="LysR_substrate"/>
    <property type="match status" value="1"/>
</dbReference>
<dbReference type="RefSeq" id="WP_149285807.1">
    <property type="nucleotide sequence ID" value="NZ_CP038437.2"/>
</dbReference>
<proteinExistence type="inferred from homology"/>
<dbReference type="PANTHER" id="PTHR30293">
    <property type="entry name" value="TRANSCRIPTIONAL REGULATORY PROTEIN NAC-RELATED"/>
    <property type="match status" value="1"/>
</dbReference>
<feature type="domain" description="HTH lysR-type" evidence="6">
    <location>
        <begin position="1"/>
        <end position="58"/>
    </location>
</feature>
<evidence type="ECO:0000259" key="6">
    <source>
        <dbReference type="PROSITE" id="PS50931"/>
    </source>
</evidence>
<dbReference type="Proteomes" id="UP000324285">
    <property type="component" value="Chromosome"/>
</dbReference>
<gene>
    <name evidence="7" type="ORF">E4T21_14860</name>
</gene>
<dbReference type="Pfam" id="PF00126">
    <property type="entry name" value="HTH_1"/>
    <property type="match status" value="1"/>
</dbReference>
<dbReference type="InterPro" id="IPR000847">
    <property type="entry name" value="LysR_HTH_N"/>
</dbReference>
<dbReference type="OrthoDB" id="646694at2"/>
<evidence type="ECO:0000256" key="1">
    <source>
        <dbReference type="ARBA" id="ARBA00009437"/>
    </source>
</evidence>
<comment type="similarity">
    <text evidence="1">Belongs to the LysR transcriptional regulatory family.</text>
</comment>
<dbReference type="GO" id="GO:0003700">
    <property type="term" value="F:DNA-binding transcription factor activity"/>
    <property type="evidence" value="ECO:0007669"/>
    <property type="project" value="InterPro"/>
</dbReference>
<organism evidence="7 8">
    <name type="scientific">Halomonas binhaiensis</name>
    <dbReference type="NCBI Taxonomy" id="2562282"/>
    <lineage>
        <taxon>Bacteria</taxon>
        <taxon>Pseudomonadati</taxon>
        <taxon>Pseudomonadota</taxon>
        <taxon>Gammaproteobacteria</taxon>
        <taxon>Oceanospirillales</taxon>
        <taxon>Halomonadaceae</taxon>
        <taxon>Halomonas</taxon>
    </lineage>
</organism>
<dbReference type="InterPro" id="IPR005119">
    <property type="entry name" value="LysR_subst-bd"/>
</dbReference>
<dbReference type="Gene3D" id="3.40.190.290">
    <property type="match status" value="1"/>
</dbReference>
<evidence type="ECO:0000256" key="4">
    <source>
        <dbReference type="ARBA" id="ARBA00023159"/>
    </source>
</evidence>
<accession>A0A5C1NJ58</accession>
<dbReference type="CDD" id="cd05466">
    <property type="entry name" value="PBP2_LTTR_substrate"/>
    <property type="match status" value="1"/>
</dbReference>
<evidence type="ECO:0000256" key="2">
    <source>
        <dbReference type="ARBA" id="ARBA00023015"/>
    </source>
</evidence>
<dbReference type="FunFam" id="1.10.10.10:FF:000001">
    <property type="entry name" value="LysR family transcriptional regulator"/>
    <property type="match status" value="1"/>
</dbReference>
<dbReference type="InterPro" id="IPR036390">
    <property type="entry name" value="WH_DNA-bd_sf"/>
</dbReference>